<dbReference type="EMBL" id="ACDS02000136">
    <property type="protein sequence ID" value="EFD81365.2"/>
    <property type="molecule type" value="Genomic_DNA"/>
</dbReference>
<reference evidence="2" key="1">
    <citation type="submission" date="2009-02" db="EMBL/GenBank/DDBJ databases">
        <title>The Genome Sequence of Shigella sp. D9.</title>
        <authorList>
            <consortium name="The Broad Institute Genome Sequencing Platform"/>
            <person name="Ward D."/>
            <person name="Young S.K."/>
            <person name="Kodira C.D."/>
            <person name="Zeng Q."/>
            <person name="Koehrsen M."/>
            <person name="Alvarado L."/>
            <person name="Berlin A."/>
            <person name="Borenstein D."/>
            <person name="Chen Z."/>
            <person name="Engels R."/>
            <person name="Freedman E."/>
            <person name="Gellesch M."/>
            <person name="Goldberg J."/>
            <person name="Griggs A."/>
            <person name="Gujja S."/>
            <person name="Heiman D."/>
            <person name="Hepburn T."/>
            <person name="Howarth C."/>
            <person name="Jen D."/>
            <person name="Larson L."/>
            <person name="Lewis B."/>
            <person name="Mehta T."/>
            <person name="Park D."/>
            <person name="Pearson M."/>
            <person name="Roberts A."/>
            <person name="Saif S."/>
            <person name="Shea T."/>
            <person name="Shenoy N."/>
            <person name="Sisk P."/>
            <person name="Stolte C."/>
            <person name="Sykes S."/>
            <person name="Walk T."/>
            <person name="White J."/>
            <person name="Yandava C."/>
            <person name="Allen-Vercoe E."/>
            <person name="Strauss J."/>
            <person name="Sibley C."/>
            <person name="White A."/>
            <person name="Ambrose C."/>
            <person name="Lander E."/>
            <person name="Nusbaum C."/>
            <person name="Galagan J."/>
            <person name="Birren B."/>
        </authorList>
    </citation>
    <scope>NUCLEOTIDE SEQUENCE [LARGE SCALE GENOMIC DNA]</scope>
    <source>
        <strain evidence="2">D11</strain>
    </source>
</reference>
<reference evidence="1 2" key="2">
    <citation type="submission" date="2013-10" db="EMBL/GenBank/DDBJ databases">
        <title>The Genome Sequence of Fusobacterium nucleatum subsp. animalis D11.</title>
        <authorList>
            <consortium name="The Broad Institute Genomics Platform"/>
            <person name="Earl A."/>
            <person name="Ward D."/>
            <person name="Feldgarden M."/>
            <person name="Gevers D."/>
            <person name="Kostic A."/>
            <person name="Garrett W."/>
            <person name="Young S.K."/>
            <person name="Zeng Q."/>
            <person name="Gargeya S."/>
            <person name="Fitzgerald M."/>
            <person name="Abouelleil A."/>
            <person name="Alvarado L."/>
            <person name="Berlin A.M."/>
            <person name="Chapman S.B."/>
            <person name="Gainer-Dewar J."/>
            <person name="Goldberg J."/>
            <person name="Gnerre S."/>
            <person name="Griggs A."/>
            <person name="Gujja S."/>
            <person name="Hansen M."/>
            <person name="Howarth C."/>
            <person name="Imamovic A."/>
            <person name="Ireland A."/>
            <person name="Larimer J."/>
            <person name="McCowan C."/>
            <person name="Murphy C."/>
            <person name="Pearson M."/>
            <person name="Poon T.W."/>
            <person name="Priest M."/>
            <person name="Roberts A."/>
            <person name="Saif S."/>
            <person name="Shea T."/>
            <person name="Sykes S."/>
            <person name="Wortman J."/>
            <person name="Nusbaum C."/>
            <person name="Birren B."/>
        </authorList>
    </citation>
    <scope>NUCLEOTIDE SEQUENCE [LARGE SCALE GENOMIC DNA]</scope>
    <source>
        <strain evidence="1 2">D11</strain>
    </source>
</reference>
<dbReference type="AlphaFoldDB" id="D6BGR8"/>
<comment type="caution">
    <text evidence="1">The sequence shown here is derived from an EMBL/GenBank/DDBJ whole genome shotgun (WGS) entry which is preliminary data.</text>
</comment>
<evidence type="ECO:0000313" key="1">
    <source>
        <dbReference type="EMBL" id="EFD81365.2"/>
    </source>
</evidence>
<proteinExistence type="predicted"/>
<protein>
    <submittedName>
        <fullName evidence="1">Uncharacterized protein</fullName>
    </submittedName>
</protein>
<organism evidence="1 2">
    <name type="scientific">Fusobacterium animalis D11</name>
    <dbReference type="NCBI Taxonomy" id="556264"/>
    <lineage>
        <taxon>Bacteria</taxon>
        <taxon>Fusobacteriati</taxon>
        <taxon>Fusobacteriota</taxon>
        <taxon>Fusobacteriia</taxon>
        <taxon>Fusobacteriales</taxon>
        <taxon>Fusobacteriaceae</taxon>
        <taxon>Fusobacterium</taxon>
    </lineage>
</organism>
<accession>D6BGR8</accession>
<dbReference type="Proteomes" id="UP000004650">
    <property type="component" value="Unassembled WGS sequence"/>
</dbReference>
<name>D6BGR8_9FUSO</name>
<gene>
    <name evidence="1" type="ORF">PSAG_01400</name>
</gene>
<evidence type="ECO:0000313" key="2">
    <source>
        <dbReference type="Proteomes" id="UP000004650"/>
    </source>
</evidence>
<sequence length="70" mass="8233">MWKCKKCGCPNFKLGIGGYVEVDFNRIGMKKIYETTLEIINEECVECCRCENNGNYIQDIADWEEEDERD</sequence>